<protein>
    <submittedName>
        <fullName evidence="3">Extracellular solute-binding protein</fullName>
    </submittedName>
</protein>
<feature type="signal peptide" evidence="2">
    <location>
        <begin position="1"/>
        <end position="22"/>
    </location>
</feature>
<feature type="chain" id="PRO_5021892713" evidence="2">
    <location>
        <begin position="23"/>
        <end position="340"/>
    </location>
</feature>
<evidence type="ECO:0000256" key="2">
    <source>
        <dbReference type="SAM" id="SignalP"/>
    </source>
</evidence>
<gene>
    <name evidence="3" type="ORF">E6H05_09430</name>
</gene>
<name>A0A537IQK7_9BACT</name>
<dbReference type="Pfam" id="PF13343">
    <property type="entry name" value="SBP_bac_6"/>
    <property type="match status" value="1"/>
</dbReference>
<accession>A0A537IQK7</accession>
<dbReference type="AlphaFoldDB" id="A0A537IQK7"/>
<keyword evidence="1 2" id="KW-0732">Signal</keyword>
<dbReference type="SUPFAM" id="SSF53850">
    <property type="entry name" value="Periplasmic binding protein-like II"/>
    <property type="match status" value="1"/>
</dbReference>
<sequence>MRDSISRALLAGIAGVMLLALAAPAAQGQADLVGVAKREGRVVVYGSMESDVFAVIQKIFEGQYGIPVDYFRASSNGVMDRVLTESRAGKPLYDAVLTNRSPMMILKTQGVFGRYVSPSYGSYPSATRDPDDVLSPSYRQVVVSILYNTRLVKAEDAPKSLADLLDPKWKGKIVMPDPNVHTTTAVWLANLESVMGAQYRPFVERLAGQVTLAESFLPVVQKVIVGEFPLGITYVKYVYIFGNEGAPLDYVRLNPVLAEAHHVAISAKAPHPNAARLFVDVFTSRLGLLALAKAGEFVLVPGVYPSIKDAEKLRIVLMDDLSEQELKQFRDQVGSLFLKR</sequence>
<dbReference type="Gene3D" id="3.40.190.10">
    <property type="entry name" value="Periplasmic binding protein-like II"/>
    <property type="match status" value="2"/>
</dbReference>
<evidence type="ECO:0000313" key="3">
    <source>
        <dbReference type="EMBL" id="TMI73569.1"/>
    </source>
</evidence>
<evidence type="ECO:0000313" key="4">
    <source>
        <dbReference type="Proteomes" id="UP000318834"/>
    </source>
</evidence>
<comment type="caution">
    <text evidence="3">The sequence shown here is derived from an EMBL/GenBank/DDBJ whole genome shotgun (WGS) entry which is preliminary data.</text>
</comment>
<dbReference type="Proteomes" id="UP000318834">
    <property type="component" value="Unassembled WGS sequence"/>
</dbReference>
<reference evidence="3 4" key="1">
    <citation type="journal article" date="2019" name="Nat. Microbiol.">
        <title>Mediterranean grassland soil C-N compound turnover is dependent on rainfall and depth, and is mediated by genomically divergent microorganisms.</title>
        <authorList>
            <person name="Diamond S."/>
            <person name="Andeer P.F."/>
            <person name="Li Z."/>
            <person name="Crits-Christoph A."/>
            <person name="Burstein D."/>
            <person name="Anantharaman K."/>
            <person name="Lane K.R."/>
            <person name="Thomas B.C."/>
            <person name="Pan C."/>
            <person name="Northen T.R."/>
            <person name="Banfield J.F."/>
        </authorList>
    </citation>
    <scope>NUCLEOTIDE SEQUENCE [LARGE SCALE GENOMIC DNA]</scope>
    <source>
        <strain evidence="3">NP_8</strain>
    </source>
</reference>
<organism evidence="3 4">
    <name type="scientific">Candidatus Segetimicrobium genomatis</name>
    <dbReference type="NCBI Taxonomy" id="2569760"/>
    <lineage>
        <taxon>Bacteria</taxon>
        <taxon>Bacillati</taxon>
        <taxon>Candidatus Sysuimicrobiota</taxon>
        <taxon>Candidatus Sysuimicrobiia</taxon>
        <taxon>Candidatus Sysuimicrobiales</taxon>
        <taxon>Candidatus Segetimicrobiaceae</taxon>
        <taxon>Candidatus Segetimicrobium</taxon>
    </lineage>
</organism>
<dbReference type="PANTHER" id="PTHR30006">
    <property type="entry name" value="THIAMINE-BINDING PERIPLASMIC PROTEIN-RELATED"/>
    <property type="match status" value="1"/>
</dbReference>
<evidence type="ECO:0000256" key="1">
    <source>
        <dbReference type="ARBA" id="ARBA00022729"/>
    </source>
</evidence>
<dbReference type="EMBL" id="VBAP01000069">
    <property type="protein sequence ID" value="TMI73569.1"/>
    <property type="molecule type" value="Genomic_DNA"/>
</dbReference>
<dbReference type="PANTHER" id="PTHR30006:SF24">
    <property type="entry name" value="SLL0237 PROTEIN"/>
    <property type="match status" value="1"/>
</dbReference>
<proteinExistence type="predicted"/>